<dbReference type="UniPathway" id="UPA00094"/>
<dbReference type="GO" id="GO:0005829">
    <property type="term" value="C:cytosol"/>
    <property type="evidence" value="ECO:0007669"/>
    <property type="project" value="TreeGrafter"/>
</dbReference>
<proteinExistence type="inferred from homology"/>
<evidence type="ECO:0000256" key="7">
    <source>
        <dbReference type="HAMAP-Rule" id="MF_01217"/>
    </source>
</evidence>
<feature type="domain" description="Carrier" evidence="8">
    <location>
        <begin position="1"/>
        <end position="75"/>
    </location>
</feature>
<comment type="function">
    <text evidence="7">Carrier of the growing fatty acid chain in fatty acid biosynthesis.</text>
</comment>
<comment type="PTM">
    <text evidence="7">4'-phosphopantetheine is transferred from CoA to a specific serine of apo-ACP by AcpS. This modification is essential for activity because fatty acids are bound in thioester linkage to the sulfhydryl of the prosthetic group.</text>
</comment>
<protein>
    <recommendedName>
        <fullName evidence="7">Acyl carrier protein</fullName>
        <shortName evidence="7">ACP</shortName>
    </recommendedName>
</protein>
<dbReference type="GO" id="GO:0009245">
    <property type="term" value="P:lipid A biosynthetic process"/>
    <property type="evidence" value="ECO:0007669"/>
    <property type="project" value="TreeGrafter"/>
</dbReference>
<dbReference type="RefSeq" id="WP_094233962.1">
    <property type="nucleotide sequence ID" value="NZ_CP016199.1"/>
</dbReference>
<keyword evidence="4 7" id="KW-0276">Fatty acid metabolism</keyword>
<dbReference type="InterPro" id="IPR009081">
    <property type="entry name" value="PP-bd_ACP"/>
</dbReference>
<evidence type="ECO:0000313" key="10">
    <source>
        <dbReference type="Proteomes" id="UP000214689"/>
    </source>
</evidence>
<sequence>MTFEQLKELICENFGVSEDKVTETADLQEDLKLDSLDAVELSMMMEEAHGVSIPEEKFPECKTIADVLKFANSGN</sequence>
<accession>A0A223AS03</accession>
<dbReference type="HAMAP" id="MF_01217">
    <property type="entry name" value="Acyl_carrier"/>
    <property type="match status" value="1"/>
</dbReference>
<dbReference type="InterPro" id="IPR003231">
    <property type="entry name" value="ACP"/>
</dbReference>
<comment type="pathway">
    <text evidence="7">Lipid metabolism; fatty acid biosynthesis.</text>
</comment>
<dbReference type="PANTHER" id="PTHR20863:SF76">
    <property type="entry name" value="CARRIER DOMAIN-CONTAINING PROTEIN"/>
    <property type="match status" value="1"/>
</dbReference>
<comment type="subcellular location">
    <subcellularLocation>
        <location evidence="7">Cytoplasm</location>
    </subcellularLocation>
</comment>
<gene>
    <name evidence="7" type="primary">acpP</name>
    <name evidence="9" type="ORF">AXF17_04230</name>
</gene>
<keyword evidence="3 7" id="KW-0597">Phosphoprotein</keyword>
<dbReference type="GO" id="GO:0000035">
    <property type="term" value="F:acyl binding"/>
    <property type="evidence" value="ECO:0007669"/>
    <property type="project" value="TreeGrafter"/>
</dbReference>
<evidence type="ECO:0000256" key="4">
    <source>
        <dbReference type="ARBA" id="ARBA00022832"/>
    </source>
</evidence>
<dbReference type="Pfam" id="PF00550">
    <property type="entry name" value="PP-binding"/>
    <property type="match status" value="1"/>
</dbReference>
<dbReference type="EMBL" id="CP016199">
    <property type="protein sequence ID" value="ASS37736.1"/>
    <property type="molecule type" value="Genomic_DNA"/>
</dbReference>
<dbReference type="OrthoDB" id="9804551at2"/>
<dbReference type="InterPro" id="IPR036736">
    <property type="entry name" value="ACP-like_sf"/>
</dbReference>
<keyword evidence="1 7" id="KW-0596">Phosphopantetheine</keyword>
<evidence type="ECO:0000313" key="9">
    <source>
        <dbReference type="EMBL" id="ASS37736.1"/>
    </source>
</evidence>
<keyword evidence="7" id="KW-0963">Cytoplasm</keyword>
<evidence type="ECO:0000256" key="3">
    <source>
        <dbReference type="ARBA" id="ARBA00022553"/>
    </source>
</evidence>
<keyword evidence="10" id="KW-1185">Reference proteome</keyword>
<evidence type="ECO:0000256" key="2">
    <source>
        <dbReference type="ARBA" id="ARBA00022516"/>
    </source>
</evidence>
<dbReference type="PANTHER" id="PTHR20863">
    <property type="entry name" value="ACYL CARRIER PROTEIN"/>
    <property type="match status" value="1"/>
</dbReference>
<name>A0A223AS03_9FIRM</name>
<keyword evidence="2 7" id="KW-0444">Lipid biosynthesis</keyword>
<dbReference type="NCBIfam" id="NF002148">
    <property type="entry name" value="PRK00982.1-2"/>
    <property type="match status" value="1"/>
</dbReference>
<organism evidence="9 10">
    <name type="scientific">Mogibacterium pumilum</name>
    <dbReference type="NCBI Taxonomy" id="86332"/>
    <lineage>
        <taxon>Bacteria</taxon>
        <taxon>Bacillati</taxon>
        <taxon>Bacillota</taxon>
        <taxon>Clostridia</taxon>
        <taxon>Peptostreptococcales</taxon>
        <taxon>Anaerovoracaceae</taxon>
        <taxon>Mogibacterium</taxon>
    </lineage>
</organism>
<feature type="modified residue" description="O-(pantetheine 4'-phosphoryl)serine" evidence="7">
    <location>
        <position position="35"/>
    </location>
</feature>
<evidence type="ECO:0000256" key="5">
    <source>
        <dbReference type="ARBA" id="ARBA00023098"/>
    </source>
</evidence>
<keyword evidence="5 7" id="KW-0443">Lipid metabolism</keyword>
<dbReference type="SUPFAM" id="SSF47336">
    <property type="entry name" value="ACP-like"/>
    <property type="match status" value="1"/>
</dbReference>
<dbReference type="PROSITE" id="PS50075">
    <property type="entry name" value="CARRIER"/>
    <property type="match status" value="1"/>
</dbReference>
<dbReference type="Gene3D" id="1.10.1200.10">
    <property type="entry name" value="ACP-like"/>
    <property type="match status" value="1"/>
</dbReference>
<dbReference type="GO" id="GO:0000036">
    <property type="term" value="F:acyl carrier activity"/>
    <property type="evidence" value="ECO:0007669"/>
    <property type="project" value="UniProtKB-UniRule"/>
</dbReference>
<comment type="similarity">
    <text evidence="7">Belongs to the acyl carrier protein (ACP) family.</text>
</comment>
<evidence type="ECO:0000259" key="8">
    <source>
        <dbReference type="PROSITE" id="PS50075"/>
    </source>
</evidence>
<dbReference type="AlphaFoldDB" id="A0A223AS03"/>
<dbReference type="GO" id="GO:0016020">
    <property type="term" value="C:membrane"/>
    <property type="evidence" value="ECO:0007669"/>
    <property type="project" value="GOC"/>
</dbReference>
<reference evidence="10" key="1">
    <citation type="submission" date="2016-05" db="EMBL/GenBank/DDBJ databases">
        <authorList>
            <person name="Holder M.E."/>
            <person name="Ajami N.J."/>
            <person name="Petrosino J.F."/>
        </authorList>
    </citation>
    <scope>NUCLEOTIDE SEQUENCE [LARGE SCALE GENOMIC DNA]</scope>
    <source>
        <strain evidence="10">ATCC 700696</strain>
    </source>
</reference>
<dbReference type="Proteomes" id="UP000214689">
    <property type="component" value="Chromosome"/>
</dbReference>
<evidence type="ECO:0000256" key="6">
    <source>
        <dbReference type="ARBA" id="ARBA00023160"/>
    </source>
</evidence>
<evidence type="ECO:0000256" key="1">
    <source>
        <dbReference type="ARBA" id="ARBA00022450"/>
    </source>
</evidence>
<keyword evidence="6 7" id="KW-0275">Fatty acid biosynthesis</keyword>